<accession>A0A8D7FI73</accession>
<name>A0A8D7FI73_MUSAM</name>
<protein>
    <submittedName>
        <fullName evidence="2">(wild Malaysian banana) hypothetical protein</fullName>
    </submittedName>
</protein>
<dbReference type="AlphaFoldDB" id="A0A8D7FI73"/>
<feature type="compositionally biased region" description="Basic and acidic residues" evidence="1">
    <location>
        <begin position="199"/>
        <end position="211"/>
    </location>
</feature>
<feature type="region of interest" description="Disordered" evidence="1">
    <location>
        <begin position="109"/>
        <end position="134"/>
    </location>
</feature>
<gene>
    <name evidence="2" type="ORF">GSMUA_325200.1</name>
</gene>
<evidence type="ECO:0000313" key="2">
    <source>
        <dbReference type="EMBL" id="CAG1854294.1"/>
    </source>
</evidence>
<feature type="compositionally biased region" description="Basic and acidic residues" evidence="1">
    <location>
        <begin position="109"/>
        <end position="126"/>
    </location>
</feature>
<feature type="region of interest" description="Disordered" evidence="1">
    <location>
        <begin position="61"/>
        <end position="85"/>
    </location>
</feature>
<feature type="region of interest" description="Disordered" evidence="1">
    <location>
        <begin position="172"/>
        <end position="211"/>
    </location>
</feature>
<reference evidence="2" key="1">
    <citation type="submission" date="2021-03" db="EMBL/GenBank/DDBJ databases">
        <authorList>
            <consortium name="Genoscope - CEA"/>
            <person name="William W."/>
        </authorList>
    </citation>
    <scope>NUCLEOTIDE SEQUENCE</scope>
    <source>
        <strain evidence="2">Doubled-haploid Pahang</strain>
    </source>
</reference>
<sequence length="243" mass="26791">MPKAYIERVKQTWHACRVFSSPQIREQNKESKWTNNITETTEERANATNIGINLLRMSNWKPNSMADGGESDEQSAAENSNPDRQRCEDLKLDVGGHRVVARDHVLVEQRHRREHHQRREGMEEVQRPQSVAHGQLRRYRLQAVDDPQAPERGHAVAHPPGCFVVEAVGEAEEEAGEGAEGQEAGGHEPARLGAAAEGGEGRGKELEGEHRAGGEVVGEVGGALVRLADDLLYRGYAIAGFMV</sequence>
<organism evidence="2">
    <name type="scientific">Musa acuminata subsp. malaccensis</name>
    <name type="common">Wild banana</name>
    <name type="synonym">Musa malaccensis</name>
    <dbReference type="NCBI Taxonomy" id="214687"/>
    <lineage>
        <taxon>Eukaryota</taxon>
        <taxon>Viridiplantae</taxon>
        <taxon>Streptophyta</taxon>
        <taxon>Embryophyta</taxon>
        <taxon>Tracheophyta</taxon>
        <taxon>Spermatophyta</taxon>
        <taxon>Magnoliopsida</taxon>
        <taxon>Liliopsida</taxon>
        <taxon>Zingiberales</taxon>
        <taxon>Musaceae</taxon>
        <taxon>Musa</taxon>
    </lineage>
</organism>
<dbReference type="EMBL" id="HG996476">
    <property type="protein sequence ID" value="CAG1854294.1"/>
    <property type="molecule type" value="Genomic_DNA"/>
</dbReference>
<proteinExistence type="predicted"/>
<evidence type="ECO:0000256" key="1">
    <source>
        <dbReference type="SAM" id="MobiDB-lite"/>
    </source>
</evidence>